<proteinExistence type="predicted"/>
<protein>
    <submittedName>
        <fullName evidence="2">Putative secreted protein</fullName>
    </submittedName>
</protein>
<evidence type="ECO:0000256" key="1">
    <source>
        <dbReference type="SAM" id="MobiDB-lite"/>
    </source>
</evidence>
<accession>A0A2M4B6B7</accession>
<reference evidence="2" key="1">
    <citation type="submission" date="2018-01" db="EMBL/GenBank/DDBJ databases">
        <title>An insight into the sialome of Amazonian anophelines.</title>
        <authorList>
            <person name="Ribeiro J.M."/>
            <person name="Scarpassa V."/>
            <person name="Calvo E."/>
        </authorList>
    </citation>
    <scope>NUCLEOTIDE SEQUENCE</scope>
    <source>
        <tissue evidence="2">Salivary glands</tissue>
    </source>
</reference>
<evidence type="ECO:0000313" key="2">
    <source>
        <dbReference type="EMBL" id="MBW48557.1"/>
    </source>
</evidence>
<feature type="compositionally biased region" description="Polar residues" evidence="1">
    <location>
        <begin position="87"/>
        <end position="98"/>
    </location>
</feature>
<sequence length="119" mass="13003">MAKSSELAALSPLPGILFRSAAAISSVNRCATPVSRHSNVAPSSAFRFAPRLRLLRTRLIWMRAVSAKCVPSVAVTLISRCSMPTSFRSQPTEMTPVTESRLKHPSSYPDSNRYVTTLP</sequence>
<feature type="region of interest" description="Disordered" evidence="1">
    <location>
        <begin position="87"/>
        <end position="119"/>
    </location>
</feature>
<dbReference type="AlphaFoldDB" id="A0A2M4B6B7"/>
<feature type="compositionally biased region" description="Polar residues" evidence="1">
    <location>
        <begin position="108"/>
        <end position="119"/>
    </location>
</feature>
<organism evidence="2">
    <name type="scientific">Anopheles triannulatus</name>
    <dbReference type="NCBI Taxonomy" id="58253"/>
    <lineage>
        <taxon>Eukaryota</taxon>
        <taxon>Metazoa</taxon>
        <taxon>Ecdysozoa</taxon>
        <taxon>Arthropoda</taxon>
        <taxon>Hexapoda</taxon>
        <taxon>Insecta</taxon>
        <taxon>Pterygota</taxon>
        <taxon>Neoptera</taxon>
        <taxon>Endopterygota</taxon>
        <taxon>Diptera</taxon>
        <taxon>Nematocera</taxon>
        <taxon>Culicoidea</taxon>
        <taxon>Culicidae</taxon>
        <taxon>Anophelinae</taxon>
        <taxon>Anopheles</taxon>
    </lineage>
</organism>
<name>A0A2M4B6B7_9DIPT</name>
<dbReference type="EMBL" id="GGFK01015236">
    <property type="protein sequence ID" value="MBW48557.1"/>
    <property type="molecule type" value="Transcribed_RNA"/>
</dbReference>